<proteinExistence type="predicted"/>
<evidence type="ECO:0000313" key="1">
    <source>
        <dbReference type="EMBL" id="KAF3851209.1"/>
    </source>
</evidence>
<reference evidence="1 2" key="1">
    <citation type="submission" date="2020-03" db="EMBL/GenBank/DDBJ databases">
        <title>Dissostichus mawsoni Genome sequencing and assembly.</title>
        <authorList>
            <person name="Park H."/>
        </authorList>
    </citation>
    <scope>NUCLEOTIDE SEQUENCE [LARGE SCALE GENOMIC DNA]</scope>
    <source>
        <strain evidence="1">DM0001</strain>
        <tissue evidence="1">Muscle</tissue>
    </source>
</reference>
<organism evidence="1 2">
    <name type="scientific">Dissostichus mawsoni</name>
    <name type="common">Antarctic cod</name>
    <dbReference type="NCBI Taxonomy" id="36200"/>
    <lineage>
        <taxon>Eukaryota</taxon>
        <taxon>Metazoa</taxon>
        <taxon>Chordata</taxon>
        <taxon>Craniata</taxon>
        <taxon>Vertebrata</taxon>
        <taxon>Euteleostomi</taxon>
        <taxon>Actinopterygii</taxon>
        <taxon>Neopterygii</taxon>
        <taxon>Teleostei</taxon>
        <taxon>Neoteleostei</taxon>
        <taxon>Acanthomorphata</taxon>
        <taxon>Eupercaria</taxon>
        <taxon>Perciformes</taxon>
        <taxon>Notothenioidei</taxon>
        <taxon>Nototheniidae</taxon>
        <taxon>Dissostichus</taxon>
    </lineage>
</organism>
<protein>
    <submittedName>
        <fullName evidence="1">Uncharacterized protein</fullName>
    </submittedName>
</protein>
<comment type="caution">
    <text evidence="1">The sequence shown here is derived from an EMBL/GenBank/DDBJ whole genome shotgun (WGS) entry which is preliminary data.</text>
</comment>
<dbReference type="Proteomes" id="UP000518266">
    <property type="component" value="Unassembled WGS sequence"/>
</dbReference>
<name>A0A7J5YR80_DISMA</name>
<accession>A0A7J5YR80</accession>
<dbReference type="AlphaFoldDB" id="A0A7J5YR80"/>
<dbReference type="EMBL" id="JAAKFY010000010">
    <property type="protein sequence ID" value="KAF3851209.1"/>
    <property type="molecule type" value="Genomic_DNA"/>
</dbReference>
<keyword evidence="2" id="KW-1185">Reference proteome</keyword>
<evidence type="ECO:0000313" key="2">
    <source>
        <dbReference type="Proteomes" id="UP000518266"/>
    </source>
</evidence>
<gene>
    <name evidence="1" type="ORF">F7725_012981</name>
</gene>
<sequence length="63" mass="7349">MADGQAEVSFKLLPYGERKYNGQRWTPPYYLAADSVWLRKAQHSPSLPLHWNLFLLSALYHCL</sequence>